<keyword evidence="4" id="KW-0808">Transferase</keyword>
<organism evidence="9 10">
    <name type="scientific">Prorocentrum cordatum</name>
    <dbReference type="NCBI Taxonomy" id="2364126"/>
    <lineage>
        <taxon>Eukaryota</taxon>
        <taxon>Sar</taxon>
        <taxon>Alveolata</taxon>
        <taxon>Dinophyceae</taxon>
        <taxon>Prorocentrales</taxon>
        <taxon>Prorocentraceae</taxon>
        <taxon>Prorocentrum</taxon>
    </lineage>
</organism>
<dbReference type="InterPro" id="IPR001267">
    <property type="entry name" value="Thymidine_kinase"/>
</dbReference>
<comment type="caution">
    <text evidence="9">The sequence shown here is derived from an EMBL/GenBank/DDBJ whole genome shotgun (WGS) entry which is preliminary data.</text>
</comment>
<sequence>MGAKLYFYYSAMNAGKSATLLQSNHNYLERGMNTLLFIPELIGSSHIRSRIRAARTGSPSRCTVRCPPASAHVDGPPPKKK</sequence>
<evidence type="ECO:0000313" key="10">
    <source>
        <dbReference type="Proteomes" id="UP001189429"/>
    </source>
</evidence>
<dbReference type="EC" id="2.7.1.21" evidence="2"/>
<evidence type="ECO:0000256" key="8">
    <source>
        <dbReference type="SAM" id="MobiDB-lite"/>
    </source>
</evidence>
<evidence type="ECO:0000313" key="9">
    <source>
        <dbReference type="EMBL" id="CAK0907251.1"/>
    </source>
</evidence>
<proteinExistence type="inferred from homology"/>
<keyword evidence="6" id="KW-0418">Kinase</keyword>
<dbReference type="EMBL" id="CAUYUJ010021828">
    <property type="protein sequence ID" value="CAK0907251.1"/>
    <property type="molecule type" value="Genomic_DNA"/>
</dbReference>
<evidence type="ECO:0000256" key="6">
    <source>
        <dbReference type="ARBA" id="ARBA00022777"/>
    </source>
</evidence>
<evidence type="ECO:0000256" key="4">
    <source>
        <dbReference type="ARBA" id="ARBA00022679"/>
    </source>
</evidence>
<dbReference type="InterPro" id="IPR027417">
    <property type="entry name" value="P-loop_NTPase"/>
</dbReference>
<dbReference type="SUPFAM" id="SSF52540">
    <property type="entry name" value="P-loop containing nucleoside triphosphate hydrolases"/>
    <property type="match status" value="1"/>
</dbReference>
<keyword evidence="3" id="KW-0237">DNA synthesis</keyword>
<evidence type="ECO:0000256" key="3">
    <source>
        <dbReference type="ARBA" id="ARBA00022634"/>
    </source>
</evidence>
<protein>
    <recommendedName>
        <fullName evidence="2">thymidine kinase</fullName>
        <ecNumber evidence="2">2.7.1.21</ecNumber>
    </recommendedName>
</protein>
<keyword evidence="5" id="KW-0547">Nucleotide-binding</keyword>
<evidence type="ECO:0000256" key="5">
    <source>
        <dbReference type="ARBA" id="ARBA00022741"/>
    </source>
</evidence>
<dbReference type="Pfam" id="PF00265">
    <property type="entry name" value="TK"/>
    <property type="match status" value="1"/>
</dbReference>
<keyword evidence="7" id="KW-0067">ATP-binding</keyword>
<keyword evidence="10" id="KW-1185">Reference proteome</keyword>
<reference evidence="9" key="1">
    <citation type="submission" date="2023-10" db="EMBL/GenBank/DDBJ databases">
        <authorList>
            <person name="Chen Y."/>
            <person name="Shah S."/>
            <person name="Dougan E. K."/>
            <person name="Thang M."/>
            <person name="Chan C."/>
        </authorList>
    </citation>
    <scope>NUCLEOTIDE SEQUENCE [LARGE SCALE GENOMIC DNA]</scope>
</reference>
<evidence type="ECO:0000256" key="7">
    <source>
        <dbReference type="ARBA" id="ARBA00022840"/>
    </source>
</evidence>
<dbReference type="Proteomes" id="UP001189429">
    <property type="component" value="Unassembled WGS sequence"/>
</dbReference>
<name>A0ABN9Y7J5_9DINO</name>
<feature type="non-terminal residue" evidence="9">
    <location>
        <position position="81"/>
    </location>
</feature>
<gene>
    <name evidence="9" type="ORF">PCOR1329_LOCUS82331</name>
</gene>
<comment type="similarity">
    <text evidence="1">Belongs to the thymidine kinase family.</text>
</comment>
<evidence type="ECO:0000256" key="2">
    <source>
        <dbReference type="ARBA" id="ARBA00012118"/>
    </source>
</evidence>
<dbReference type="Gene3D" id="3.40.50.300">
    <property type="entry name" value="P-loop containing nucleotide triphosphate hydrolases"/>
    <property type="match status" value="1"/>
</dbReference>
<accession>A0ABN9Y7J5</accession>
<feature type="region of interest" description="Disordered" evidence="8">
    <location>
        <begin position="58"/>
        <end position="81"/>
    </location>
</feature>
<evidence type="ECO:0000256" key="1">
    <source>
        <dbReference type="ARBA" id="ARBA00007587"/>
    </source>
</evidence>